<dbReference type="FunFam" id="1.10.225.10:FF:000002">
    <property type="entry name" value="prosaposin isoform X2"/>
    <property type="match status" value="2"/>
</dbReference>
<evidence type="ECO:0000256" key="3">
    <source>
        <dbReference type="ARBA" id="ARBA00022525"/>
    </source>
</evidence>
<dbReference type="PROSITE" id="PS50015">
    <property type="entry name" value="SAP_B"/>
    <property type="match status" value="7"/>
</dbReference>
<evidence type="ECO:0000256" key="2">
    <source>
        <dbReference type="ARBA" id="ARBA00022439"/>
    </source>
</evidence>
<dbReference type="Pfam" id="PF05184">
    <property type="entry name" value="SapB_1"/>
    <property type="match status" value="5"/>
</dbReference>
<organism evidence="15">
    <name type="scientific">Darwinula stevensoni</name>
    <dbReference type="NCBI Taxonomy" id="69355"/>
    <lineage>
        <taxon>Eukaryota</taxon>
        <taxon>Metazoa</taxon>
        <taxon>Ecdysozoa</taxon>
        <taxon>Arthropoda</taxon>
        <taxon>Crustacea</taxon>
        <taxon>Oligostraca</taxon>
        <taxon>Ostracoda</taxon>
        <taxon>Podocopa</taxon>
        <taxon>Podocopida</taxon>
        <taxon>Darwinulocopina</taxon>
        <taxon>Darwinuloidea</taxon>
        <taxon>Darwinulidae</taxon>
        <taxon>Darwinula</taxon>
    </lineage>
</organism>
<reference evidence="15" key="1">
    <citation type="submission" date="2020-11" db="EMBL/GenBank/DDBJ databases">
        <authorList>
            <person name="Tran Van P."/>
        </authorList>
    </citation>
    <scope>NUCLEOTIDE SEQUENCE</scope>
</reference>
<sequence>MLWFLAFMFFGALARSSPIENGAVLGSKACTVGPSYWCAHIRNARECNALHHCIDAVWTKQKLPVDDDDVCTICKNMVQEARDTLLSNETQEELKEVFEGSCRLIPLKIVADECVKLADEFIPELVETLSSEMNPQMVCAAAGLCNSERIDKLLAGSTSENTQVALEVSCKTCKKYFTPIMERIHEASDQDIRQHLLMACGYLGSQSDGCVMLVQQYSDSLVKLVKEMDISTLCLYLGTCNPTGTVPSKVPGMSELEESPVRSLVSVPREPSEECQFCLAVFTHWRDMIVSNTSAQEFRLVLEGLCKQTGTFSKECLSLVDKYSVPFYDWMSHQFNPKKICRAIYLCPSVSIQQANIWTLLPSQKIILATPLETPMHIIGTDEAAAFKLDEEKKIPATPLESPMHIIGTDEAAAFKLNEKEIPATPLESPMHIIGTDEAAAAKLEEEKKDEVSHLHRVSLKKDPTIVSQVHLNSEASGEECIMCQYLLHELQNYLSEEPTKEEIEKAVGQVCSVLPSYVRAECHNFIQTYGDLIIALLVQNIDPSVLCKQLNLCPKEILLTSTIEPDLRCQACEFVLYAIRNYLSQNSTEEEIHDALVQVCDKHIPAELKTACKTLVDDYEAEIVDGLIMDLNPEEICRFIRLCKKKSTQEPEFESNEIPPLPLDAAKAQLPLERIFIPENHGIGLSITPKGESGNLNSGQKVGSAQCVICEFVMQELEQLLKDNATDHQIEEALRQVCSLLPKTVRGECNAFVEQYYESLIQLLESLAPEEVCSMLQLCMSSGETMQVPIQDLKLDKCDGCRMVIDYLDRLLENEDVEKYVVDDLVKVCHIMPASYSLQCEELIDTFGPYLLDLLGELNDSMKVCRAIDVCPKESGLLQLYGGPRCFWGSTYWCQSLLHAKSCNVNWTSARTCGQSKARFEEPPLPQCPLRALDNCYLV</sequence>
<dbReference type="Pfam" id="PF03489">
    <property type="entry name" value="SapB_2"/>
    <property type="match status" value="5"/>
</dbReference>
<dbReference type="InterPro" id="IPR011001">
    <property type="entry name" value="Saposin-like"/>
</dbReference>
<comment type="function">
    <text evidence="9">Pulmonary surfactant-associated proteins promote alveolar stability by lowering the surface tension at the air-liquid interface in the peripheral air spaces. SP-B increases the collapse pressure of palmitic acid to nearly 70 millinewtons per meter.</text>
</comment>
<dbReference type="Proteomes" id="UP000677054">
    <property type="component" value="Unassembled WGS sequence"/>
</dbReference>
<dbReference type="InterPro" id="IPR008373">
    <property type="entry name" value="Saposin"/>
</dbReference>
<dbReference type="Gene3D" id="1.10.225.10">
    <property type="entry name" value="Saposin-like"/>
    <property type="match status" value="7"/>
</dbReference>
<evidence type="ECO:0000256" key="11">
    <source>
        <dbReference type="ARBA" id="ARBA00041785"/>
    </source>
</evidence>
<gene>
    <name evidence="15" type="ORF">DSTB1V02_LOCUS10655</name>
</gene>
<feature type="domain" description="Saposin B-type" evidence="13">
    <location>
        <begin position="704"/>
        <end position="784"/>
    </location>
</feature>
<feature type="signal peptide" evidence="12">
    <location>
        <begin position="1"/>
        <end position="16"/>
    </location>
</feature>
<feature type="domain" description="Saposin B-type" evidence="13">
    <location>
        <begin position="67"/>
        <end position="149"/>
    </location>
</feature>
<name>A0A7R9ABJ6_9CRUS</name>
<feature type="domain" description="Saposin B-type" evidence="13">
    <location>
        <begin position="271"/>
        <end position="351"/>
    </location>
</feature>
<accession>A0A7R9ABJ6</accession>
<evidence type="ECO:0000256" key="1">
    <source>
        <dbReference type="ARBA" id="ARBA00004364"/>
    </source>
</evidence>
<feature type="chain" id="PRO_5036209833" description="Pulmonary surfactant-associated protein B" evidence="12">
    <location>
        <begin position="17"/>
        <end position="940"/>
    </location>
</feature>
<feature type="domain" description="Saposin B-type" evidence="13">
    <location>
        <begin position="477"/>
        <end position="558"/>
    </location>
</feature>
<feature type="domain" description="Saposin B-type" evidence="13">
    <location>
        <begin position="795"/>
        <end position="876"/>
    </location>
</feature>
<dbReference type="PANTHER" id="PTHR11480">
    <property type="entry name" value="SAPOSIN-RELATED"/>
    <property type="match status" value="1"/>
</dbReference>
<dbReference type="EMBL" id="LR902646">
    <property type="protein sequence ID" value="CAD7250886.1"/>
    <property type="molecule type" value="Genomic_DNA"/>
</dbReference>
<evidence type="ECO:0000259" key="14">
    <source>
        <dbReference type="PROSITE" id="PS51110"/>
    </source>
</evidence>
<dbReference type="OrthoDB" id="69496at2759"/>
<dbReference type="SMART" id="SM00162">
    <property type="entry name" value="SAPA"/>
    <property type="match status" value="2"/>
</dbReference>
<dbReference type="InterPro" id="IPR008139">
    <property type="entry name" value="SaposinB_dom"/>
</dbReference>
<dbReference type="GO" id="GO:0007585">
    <property type="term" value="P:respiratory gaseous exchange by respiratory system"/>
    <property type="evidence" value="ECO:0007669"/>
    <property type="project" value="UniProtKB-KW"/>
</dbReference>
<keyword evidence="6" id="KW-0677">Repeat</keyword>
<evidence type="ECO:0000256" key="6">
    <source>
        <dbReference type="ARBA" id="ARBA00022737"/>
    </source>
</evidence>
<dbReference type="GO" id="GO:0006665">
    <property type="term" value="P:sphingolipid metabolic process"/>
    <property type="evidence" value="ECO:0007669"/>
    <property type="project" value="InterPro"/>
</dbReference>
<dbReference type="AlphaFoldDB" id="A0A7R9ABJ6"/>
<evidence type="ECO:0000313" key="16">
    <source>
        <dbReference type="Proteomes" id="UP000677054"/>
    </source>
</evidence>
<keyword evidence="7" id="KW-1015">Disulfide bond</keyword>
<dbReference type="InterPro" id="IPR051428">
    <property type="entry name" value="Sphingo_Act-Surfact_Prot"/>
</dbReference>
<evidence type="ECO:0000256" key="4">
    <source>
        <dbReference type="ARBA" id="ARBA00022713"/>
    </source>
</evidence>
<feature type="domain" description="Saposin A-type" evidence="14">
    <location>
        <begin position="23"/>
        <end position="63"/>
    </location>
</feature>
<dbReference type="PANTHER" id="PTHR11480:SF3">
    <property type="entry name" value="BCDNA.GH08312"/>
    <property type="match status" value="1"/>
</dbReference>
<feature type="domain" description="Saposin B-type" evidence="13">
    <location>
        <begin position="166"/>
        <end position="244"/>
    </location>
</feature>
<dbReference type="SMART" id="SM00741">
    <property type="entry name" value="SapB"/>
    <property type="match status" value="7"/>
</dbReference>
<keyword evidence="16" id="KW-1185">Reference proteome</keyword>
<keyword evidence="3" id="KW-0964">Secreted</keyword>
<dbReference type="PROSITE" id="PS51110">
    <property type="entry name" value="SAP_A"/>
    <property type="match status" value="1"/>
</dbReference>
<dbReference type="SUPFAM" id="SSF47862">
    <property type="entry name" value="Saposin"/>
    <property type="match status" value="6"/>
</dbReference>
<keyword evidence="5 12" id="KW-0732">Signal</keyword>
<proteinExistence type="predicted"/>
<evidence type="ECO:0000256" key="5">
    <source>
        <dbReference type="ARBA" id="ARBA00022729"/>
    </source>
</evidence>
<evidence type="ECO:0000313" key="15">
    <source>
        <dbReference type="EMBL" id="CAD7250886.1"/>
    </source>
</evidence>
<evidence type="ECO:0000256" key="12">
    <source>
        <dbReference type="SAM" id="SignalP"/>
    </source>
</evidence>
<dbReference type="InterPro" id="IPR007856">
    <property type="entry name" value="SapB_1"/>
</dbReference>
<dbReference type="GO" id="GO:0005764">
    <property type="term" value="C:lysosome"/>
    <property type="evidence" value="ECO:0007669"/>
    <property type="project" value="InterPro"/>
</dbReference>
<feature type="domain" description="Saposin B-type" evidence="13">
    <location>
        <begin position="566"/>
        <end position="648"/>
    </location>
</feature>
<dbReference type="InterPro" id="IPR008138">
    <property type="entry name" value="SapB_2"/>
</dbReference>
<dbReference type="FunFam" id="1.10.225.10:FF:000008">
    <property type="entry name" value="Pulmonary surfactant-associated protein B"/>
    <property type="match status" value="1"/>
</dbReference>
<protein>
    <recommendedName>
        <fullName evidence="10">Pulmonary surfactant-associated protein B</fullName>
    </recommendedName>
    <alternativeName>
        <fullName evidence="11">Pulmonary surfactant-associated proteolipid SPL(Phe)</fullName>
    </alternativeName>
</protein>
<dbReference type="Pfam" id="PF02199">
    <property type="entry name" value="SapA"/>
    <property type="match status" value="2"/>
</dbReference>
<keyword evidence="2" id="KW-0767">Surface film</keyword>
<dbReference type="InterPro" id="IPR003119">
    <property type="entry name" value="SAP_A"/>
</dbReference>
<dbReference type="PRINTS" id="PR01797">
    <property type="entry name" value="SAPOSIN"/>
</dbReference>
<evidence type="ECO:0000256" key="7">
    <source>
        <dbReference type="ARBA" id="ARBA00023157"/>
    </source>
</evidence>
<dbReference type="EMBL" id="CAJPEV010003129">
    <property type="protein sequence ID" value="CAG0899015.1"/>
    <property type="molecule type" value="Genomic_DNA"/>
</dbReference>
<evidence type="ECO:0000259" key="13">
    <source>
        <dbReference type="PROSITE" id="PS50015"/>
    </source>
</evidence>
<evidence type="ECO:0000256" key="10">
    <source>
        <dbReference type="ARBA" id="ARBA00041094"/>
    </source>
</evidence>
<keyword evidence="8" id="KW-0325">Glycoprotein</keyword>
<dbReference type="GO" id="GO:0005576">
    <property type="term" value="C:extracellular region"/>
    <property type="evidence" value="ECO:0007669"/>
    <property type="project" value="UniProtKB-SubCell"/>
</dbReference>
<evidence type="ECO:0000256" key="9">
    <source>
        <dbReference type="ARBA" id="ARBA00037221"/>
    </source>
</evidence>
<keyword evidence="4" id="KW-0305">Gaseous exchange</keyword>
<dbReference type="GO" id="GO:0016020">
    <property type="term" value="C:membrane"/>
    <property type="evidence" value="ECO:0007669"/>
    <property type="project" value="GOC"/>
</dbReference>
<comment type="subcellular location">
    <subcellularLocation>
        <location evidence="1">Secreted</location>
        <location evidence="1">Extracellular space</location>
        <location evidence="1">Surface film</location>
    </subcellularLocation>
</comment>
<evidence type="ECO:0000256" key="8">
    <source>
        <dbReference type="ARBA" id="ARBA00023180"/>
    </source>
</evidence>